<dbReference type="STRING" id="1071381.G8BVZ7"/>
<organism evidence="8 9">
    <name type="scientific">Tetrapisispora phaffii (strain ATCC 24235 / CBS 4417 / NBRC 1672 / NRRL Y-8282 / UCD 70-5)</name>
    <name type="common">Yeast</name>
    <name type="synonym">Fabospora phaffii</name>
    <dbReference type="NCBI Taxonomy" id="1071381"/>
    <lineage>
        <taxon>Eukaryota</taxon>
        <taxon>Fungi</taxon>
        <taxon>Dikarya</taxon>
        <taxon>Ascomycota</taxon>
        <taxon>Saccharomycotina</taxon>
        <taxon>Saccharomycetes</taxon>
        <taxon>Saccharomycetales</taxon>
        <taxon>Saccharomycetaceae</taxon>
        <taxon>Tetrapisispora</taxon>
    </lineage>
</organism>
<dbReference type="PROSITE" id="PS01011">
    <property type="entry name" value="FOLYLPOLYGLU_SYNT_1"/>
    <property type="match status" value="1"/>
</dbReference>
<dbReference type="InterPro" id="IPR018109">
    <property type="entry name" value="Folylpolyglutamate_synth_CS"/>
</dbReference>
<dbReference type="NCBIfam" id="TIGR01499">
    <property type="entry name" value="folC"/>
    <property type="match status" value="1"/>
</dbReference>
<dbReference type="EMBL" id="HE612862">
    <property type="protein sequence ID" value="CCE64075.1"/>
    <property type="molecule type" value="Genomic_DNA"/>
</dbReference>
<reference evidence="8 9" key="1">
    <citation type="journal article" date="2011" name="Proc. Natl. Acad. Sci. U.S.A.">
        <title>Evolutionary erosion of yeast sex chromosomes by mating-type switching accidents.</title>
        <authorList>
            <person name="Gordon J.L."/>
            <person name="Armisen D."/>
            <person name="Proux-Wera E."/>
            <person name="Oheigeartaigh S.S."/>
            <person name="Byrne K.P."/>
            <person name="Wolfe K.H."/>
        </authorList>
    </citation>
    <scope>NUCLEOTIDE SEQUENCE [LARGE SCALE GENOMIC DNA]</scope>
    <source>
        <strain evidence="9">ATCC 24235 / CBS 4417 / NBRC 1672 / NRRL Y-8282 / UCD 70-5</strain>
    </source>
</reference>
<dbReference type="UniPathway" id="UPA00850"/>
<evidence type="ECO:0000256" key="7">
    <source>
        <dbReference type="PIRNR" id="PIRNR001563"/>
    </source>
</evidence>
<dbReference type="RefSeq" id="XP_003686509.1">
    <property type="nucleotide sequence ID" value="XM_003686461.1"/>
</dbReference>
<keyword evidence="7" id="KW-0554">One-carbon metabolism</keyword>
<accession>G8BVZ7</accession>
<dbReference type="EC" id="6.3.2.12" evidence="7"/>
<dbReference type="GO" id="GO:0008841">
    <property type="term" value="F:dihydrofolate synthase activity"/>
    <property type="evidence" value="ECO:0007669"/>
    <property type="project" value="UniProtKB-EC"/>
</dbReference>
<comment type="catalytic activity">
    <reaction evidence="7">
        <text>7,8-dihydropteroate + L-glutamate + ATP = 7,8-dihydrofolate + ADP + phosphate + H(+)</text>
        <dbReference type="Rhea" id="RHEA:23584"/>
        <dbReference type="ChEBI" id="CHEBI:15378"/>
        <dbReference type="ChEBI" id="CHEBI:17839"/>
        <dbReference type="ChEBI" id="CHEBI:29985"/>
        <dbReference type="ChEBI" id="CHEBI:30616"/>
        <dbReference type="ChEBI" id="CHEBI:43474"/>
        <dbReference type="ChEBI" id="CHEBI:57451"/>
        <dbReference type="ChEBI" id="CHEBI:456216"/>
        <dbReference type="EC" id="6.3.2.12"/>
    </reaction>
</comment>
<evidence type="ECO:0000256" key="4">
    <source>
        <dbReference type="ARBA" id="ARBA00022741"/>
    </source>
</evidence>
<dbReference type="InterPro" id="IPR036565">
    <property type="entry name" value="Mur-like_cat_sf"/>
</dbReference>
<dbReference type="Proteomes" id="UP000005666">
    <property type="component" value="Chromosome 7"/>
</dbReference>
<keyword evidence="3" id="KW-0479">Metal-binding</keyword>
<comment type="similarity">
    <text evidence="1 7">Belongs to the folylpolyglutamate synthase family.</text>
</comment>
<proteinExistence type="inferred from homology"/>
<dbReference type="AlphaFoldDB" id="G8BVZ7"/>
<dbReference type="Gene3D" id="3.40.1190.10">
    <property type="entry name" value="Mur-like, catalytic domain"/>
    <property type="match status" value="1"/>
</dbReference>
<dbReference type="HOGENOM" id="CLU_015869_2_0_1"/>
<gene>
    <name evidence="8" type="primary">TPHA0G02400</name>
    <name evidence="8" type="ordered locus">TPHA_0G02400</name>
</gene>
<dbReference type="PIRSF" id="PIRSF001563">
    <property type="entry name" value="Folylpolyglu_synth"/>
    <property type="match status" value="1"/>
</dbReference>
<dbReference type="InterPro" id="IPR001645">
    <property type="entry name" value="Folylpolyglutamate_synth"/>
</dbReference>
<keyword evidence="5 7" id="KW-0067">ATP-binding</keyword>
<name>G8BVZ7_TETPH</name>
<dbReference type="SUPFAM" id="SSF53623">
    <property type="entry name" value="MurD-like peptide ligases, catalytic domain"/>
    <property type="match status" value="1"/>
</dbReference>
<sequence length="435" mass="48289">MSINLGLSRVNKLLQVIGNPHQRLKIIHVAGTNGKGSVCSYLASLLRHDSIPSRSPKIGKFTTPHMVHITDSICVNDKPIPINTYKSIRTLLEEKNMEYEIKCSEFELLTCAAIKFFEDSSCNICVFEVGLGGRLDATNIIPGSNKLACGITKIGLDHESILGSTLAEIGREKAGIITDGVNLVVVDSSNDHTVLNEIEKRCENTGSQLYKTELHSGGLTFKTDSWDIIKLDTLPLNGHYQAFNFSVALKILDKLQVQKKIYIEKEFITPKYLNDVKWPGRLQDLDFCYTMDETNSPKTVPILLDGAHNGSAAIELEKYLREKYDDNQCINFVIAVTDGKKLEPLLSPLIRPQDSVLVTQFENVDGMPWIKPYDPKVLATFIQENYTKNVKVDSSLTSVVANLGEMHSGNTTPIVICGSLYLCGQLLNINKTNNL</sequence>
<dbReference type="GO" id="GO:0004326">
    <property type="term" value="F:tetrahydrofolylpolyglutamate synthase activity"/>
    <property type="evidence" value="ECO:0007669"/>
    <property type="project" value="InterPro"/>
</dbReference>
<evidence type="ECO:0000256" key="6">
    <source>
        <dbReference type="ARBA" id="ARBA00022842"/>
    </source>
</evidence>
<dbReference type="PROSITE" id="PS01012">
    <property type="entry name" value="FOLYLPOLYGLU_SYNT_2"/>
    <property type="match status" value="1"/>
</dbReference>
<keyword evidence="9" id="KW-1185">Reference proteome</keyword>
<dbReference type="GO" id="GO:0006730">
    <property type="term" value="P:one-carbon metabolic process"/>
    <property type="evidence" value="ECO:0007669"/>
    <property type="project" value="UniProtKB-KW"/>
</dbReference>
<dbReference type="GO" id="GO:0046872">
    <property type="term" value="F:metal ion binding"/>
    <property type="evidence" value="ECO:0007669"/>
    <property type="project" value="UniProtKB-KW"/>
</dbReference>
<dbReference type="GO" id="GO:0005739">
    <property type="term" value="C:mitochondrion"/>
    <property type="evidence" value="ECO:0007669"/>
    <property type="project" value="TreeGrafter"/>
</dbReference>
<dbReference type="SUPFAM" id="SSF53244">
    <property type="entry name" value="MurD-like peptide ligases, peptide-binding domain"/>
    <property type="match status" value="1"/>
</dbReference>
<keyword evidence="2 7" id="KW-0436">Ligase</keyword>
<dbReference type="eggNOG" id="KOG2525">
    <property type="taxonomic scope" value="Eukaryota"/>
</dbReference>
<dbReference type="GO" id="GO:0005524">
    <property type="term" value="F:ATP binding"/>
    <property type="evidence" value="ECO:0007669"/>
    <property type="project" value="UniProtKB-KW"/>
</dbReference>
<dbReference type="KEGG" id="tpf:TPHA_0G02400"/>
<evidence type="ECO:0000313" key="9">
    <source>
        <dbReference type="Proteomes" id="UP000005666"/>
    </source>
</evidence>
<evidence type="ECO:0000256" key="5">
    <source>
        <dbReference type="ARBA" id="ARBA00022840"/>
    </source>
</evidence>
<dbReference type="OrthoDB" id="5212574at2759"/>
<evidence type="ECO:0000313" key="8">
    <source>
        <dbReference type="EMBL" id="CCE64075.1"/>
    </source>
</evidence>
<dbReference type="PANTHER" id="PTHR11136:SF0">
    <property type="entry name" value="DIHYDROFOLATE SYNTHETASE-RELATED"/>
    <property type="match status" value="1"/>
</dbReference>
<comment type="pathway">
    <text evidence="7">Cofactor biosynthesis; tetrahydrofolylpolyglutamate biosynthesis.</text>
</comment>
<protein>
    <recommendedName>
        <fullName evidence="7">Dihydrofolate synthetase</fullName>
        <ecNumber evidence="7">6.3.2.12</ecNumber>
    </recommendedName>
</protein>
<dbReference type="OMA" id="NENYLVY"/>
<keyword evidence="4 7" id="KW-0547">Nucleotide-binding</keyword>
<dbReference type="GO" id="GO:0005829">
    <property type="term" value="C:cytosol"/>
    <property type="evidence" value="ECO:0007669"/>
    <property type="project" value="TreeGrafter"/>
</dbReference>
<dbReference type="InterPro" id="IPR036615">
    <property type="entry name" value="Mur_ligase_C_dom_sf"/>
</dbReference>
<dbReference type="Gene3D" id="3.90.190.20">
    <property type="entry name" value="Mur ligase, C-terminal domain"/>
    <property type="match status" value="1"/>
</dbReference>
<evidence type="ECO:0000256" key="2">
    <source>
        <dbReference type="ARBA" id="ARBA00022598"/>
    </source>
</evidence>
<evidence type="ECO:0000256" key="3">
    <source>
        <dbReference type="ARBA" id="ARBA00022723"/>
    </source>
</evidence>
<dbReference type="GeneID" id="11535799"/>
<dbReference type="PANTHER" id="PTHR11136">
    <property type="entry name" value="FOLYLPOLYGLUTAMATE SYNTHASE-RELATED"/>
    <property type="match status" value="1"/>
</dbReference>
<evidence type="ECO:0000256" key="1">
    <source>
        <dbReference type="ARBA" id="ARBA00008276"/>
    </source>
</evidence>
<keyword evidence="6" id="KW-0460">Magnesium</keyword>